<keyword evidence="1" id="KW-1133">Transmembrane helix</keyword>
<dbReference type="RefSeq" id="WP_068989973.1">
    <property type="nucleotide sequence ID" value="NZ_CP012418.1"/>
</dbReference>
<evidence type="ECO:0000313" key="3">
    <source>
        <dbReference type="Proteomes" id="UP000094147"/>
    </source>
</evidence>
<name>A0A1B3B9M4_9GAMM</name>
<feature type="transmembrane region" description="Helical" evidence="1">
    <location>
        <begin position="62"/>
        <end position="81"/>
    </location>
</feature>
<evidence type="ECO:0008006" key="4">
    <source>
        <dbReference type="Google" id="ProtNLM"/>
    </source>
</evidence>
<protein>
    <recommendedName>
        <fullName evidence="4">YesK-like protein</fullName>
    </recommendedName>
</protein>
<dbReference type="AlphaFoldDB" id="A0A1B3B9M4"/>
<keyword evidence="1" id="KW-0472">Membrane</keyword>
<dbReference type="EMBL" id="CP012418">
    <property type="protein sequence ID" value="AOE49477.1"/>
    <property type="molecule type" value="Genomic_DNA"/>
</dbReference>
<dbReference type="OrthoDB" id="9880542at2"/>
<keyword evidence="1" id="KW-0812">Transmembrane</keyword>
<dbReference type="STRING" id="1144748.KS2013_753"/>
<feature type="transmembrane region" description="Helical" evidence="1">
    <location>
        <begin position="6"/>
        <end position="22"/>
    </location>
</feature>
<feature type="transmembrane region" description="Helical" evidence="1">
    <location>
        <begin position="34"/>
        <end position="56"/>
    </location>
</feature>
<evidence type="ECO:0000256" key="1">
    <source>
        <dbReference type="SAM" id="Phobius"/>
    </source>
</evidence>
<keyword evidence="3" id="KW-1185">Reference proteome</keyword>
<accession>A0A1B3B9M4</accession>
<reference evidence="3" key="1">
    <citation type="submission" date="2015-08" db="EMBL/GenBank/DDBJ databases">
        <authorList>
            <person name="Kim K.M."/>
        </authorList>
    </citation>
    <scope>NUCLEOTIDE SEQUENCE [LARGE SCALE GENOMIC DNA]</scope>
    <source>
        <strain evidence="3">KCTC 23892</strain>
    </source>
</reference>
<proteinExistence type="predicted"/>
<evidence type="ECO:0000313" key="2">
    <source>
        <dbReference type="EMBL" id="AOE49477.1"/>
    </source>
</evidence>
<sequence length="90" mass="9718">MSAGIPLLILSVLSTIILVVWLRNGAGHKTHRVIAVGVLLVILLLSWVALLSFGAFHPIGSWGMGVGFIASIFAFFVPMLYNKLCSNEHT</sequence>
<organism evidence="2 3">
    <name type="scientific">Kangiella sediminilitoris</name>
    <dbReference type="NCBI Taxonomy" id="1144748"/>
    <lineage>
        <taxon>Bacteria</taxon>
        <taxon>Pseudomonadati</taxon>
        <taxon>Pseudomonadota</taxon>
        <taxon>Gammaproteobacteria</taxon>
        <taxon>Kangiellales</taxon>
        <taxon>Kangiellaceae</taxon>
        <taxon>Kangiella</taxon>
    </lineage>
</organism>
<gene>
    <name evidence="2" type="ORF">KS2013_753</name>
</gene>
<dbReference type="KEGG" id="ksd:KS2013_753"/>
<dbReference type="Proteomes" id="UP000094147">
    <property type="component" value="Chromosome"/>
</dbReference>